<protein>
    <submittedName>
        <fullName evidence="1">Uncharacterized protein</fullName>
    </submittedName>
</protein>
<accession>A0ACB6V4F9</accession>
<organism evidence="1 2">
    <name type="scientific">Geotrichum galactomycetum</name>
    <dbReference type="NCBI Taxonomy" id="27317"/>
    <lineage>
        <taxon>Eukaryota</taxon>
        <taxon>Fungi</taxon>
        <taxon>Dikarya</taxon>
        <taxon>Ascomycota</taxon>
        <taxon>Saccharomycotina</taxon>
        <taxon>Dipodascomycetes</taxon>
        <taxon>Dipodascales</taxon>
        <taxon>Dipodascaceae</taxon>
        <taxon>Geotrichum</taxon>
    </lineage>
</organism>
<proteinExistence type="predicted"/>
<reference evidence="1 2" key="1">
    <citation type="journal article" date="2020" name="Front. Microbiol.">
        <title>Phenotypic and Genetic Characterization of the Cheese Ripening Yeast Geotrichum candidum.</title>
        <authorList>
            <person name="Perkins V."/>
            <person name="Vignola S."/>
            <person name="Lessard M.H."/>
            <person name="Plante P.L."/>
            <person name="Corbeil J."/>
            <person name="Dugat-Bony E."/>
            <person name="Frenette M."/>
            <person name="Labrie S."/>
        </authorList>
    </citation>
    <scope>NUCLEOTIDE SEQUENCE [LARGE SCALE GENOMIC DNA]</scope>
    <source>
        <strain evidence="1 2">LMA-1147</strain>
    </source>
</reference>
<sequence length="263" mass="29836">MINKKTVLFNLRKNKQQLAHRLTILNKSLVAEQQSIADLTGRLRETKASIQARREYIATQLSKQRKARRESVVTVSNISTDKTVTSTFQIQVQLEKVRIANDLNNIFVIDLIPNFGFKFTICGIPLPDYTNRQPSAPQISQAIVRTLGASEDDLIAAAYGFAAQLLTLLSYYFEVPLRYPIQPYGSQSFIIDPVSVIQGSRTFPLWTRGSLYFRFQYASFLFNKDIEQLMCSQRLPVLDLKPTLANLKNLLLVLSTEPTGKIM</sequence>
<dbReference type="Proteomes" id="UP000744676">
    <property type="component" value="Unassembled WGS sequence"/>
</dbReference>
<name>A0ACB6V4F9_9ASCO</name>
<evidence type="ECO:0000313" key="1">
    <source>
        <dbReference type="EMBL" id="KAF5097502.1"/>
    </source>
</evidence>
<evidence type="ECO:0000313" key="2">
    <source>
        <dbReference type="Proteomes" id="UP000744676"/>
    </source>
</evidence>
<comment type="caution">
    <text evidence="1">The sequence shown here is derived from an EMBL/GenBank/DDBJ whole genome shotgun (WGS) entry which is preliminary data.</text>
</comment>
<keyword evidence="2" id="KW-1185">Reference proteome</keyword>
<dbReference type="EMBL" id="QVQA01000064">
    <property type="protein sequence ID" value="KAF5097502.1"/>
    <property type="molecule type" value="Genomic_DNA"/>
</dbReference>
<gene>
    <name evidence="1" type="ORF">D0Z00_002387</name>
</gene>